<dbReference type="EMBL" id="CAEZXH010000017">
    <property type="protein sequence ID" value="CAB4679697.1"/>
    <property type="molecule type" value="Genomic_DNA"/>
</dbReference>
<dbReference type="EMBL" id="CAEZYJ010000078">
    <property type="protein sequence ID" value="CAB4721074.1"/>
    <property type="molecule type" value="Genomic_DNA"/>
</dbReference>
<proteinExistence type="predicted"/>
<keyword evidence="1" id="KW-1133">Transmembrane helix</keyword>
<dbReference type="EMBL" id="CAEZZS010000058">
    <property type="protein sequence ID" value="CAB4782105.1"/>
    <property type="molecule type" value="Genomic_DNA"/>
</dbReference>
<dbReference type="EMBL" id="CAFBPY010000019">
    <property type="protein sequence ID" value="CAB5034819.1"/>
    <property type="molecule type" value="Genomic_DNA"/>
</dbReference>
<sequence length="171" mass="18897">MLSWPLISLLFAMLLIVWYISFTASRLDRLHHRVETTWGNLDAALHQRSGIALEIARSGVLDPASSVILSTAAHTALVALPENRSDAEEDLSEIITSMVNIEVLGSELALKAAELTQSLNEVRARVRIAISFHVEAVNSTKLQRSRGLIKFFRLAGRAPIPVQFPFEEIAV</sequence>
<reference evidence="5" key="1">
    <citation type="submission" date="2020-05" db="EMBL/GenBank/DDBJ databases">
        <authorList>
            <person name="Chiriac C."/>
            <person name="Salcher M."/>
            <person name="Ghai R."/>
            <person name="Kavagutti S V."/>
        </authorList>
    </citation>
    <scope>NUCLEOTIDE SEQUENCE</scope>
</reference>
<evidence type="ECO:0000313" key="5">
    <source>
        <dbReference type="EMBL" id="CAB4782105.1"/>
    </source>
</evidence>
<feature type="transmembrane region" description="Helical" evidence="1">
    <location>
        <begin position="6"/>
        <end position="24"/>
    </location>
</feature>
<evidence type="ECO:0000313" key="4">
    <source>
        <dbReference type="EMBL" id="CAB4721074.1"/>
    </source>
</evidence>
<accession>A0A6J6WF48</accession>
<dbReference type="EMBL" id="CAEZUJ010000005">
    <property type="protein sequence ID" value="CAB4591720.1"/>
    <property type="molecule type" value="Genomic_DNA"/>
</dbReference>
<dbReference type="EMBL" id="CAFBLI010000104">
    <property type="protein sequence ID" value="CAB4874555.1"/>
    <property type="molecule type" value="Genomic_DNA"/>
</dbReference>
<protein>
    <submittedName>
        <fullName evidence="5">Unannotated protein</fullName>
    </submittedName>
</protein>
<evidence type="ECO:0000313" key="7">
    <source>
        <dbReference type="EMBL" id="CAB5034819.1"/>
    </source>
</evidence>
<keyword evidence="1" id="KW-0472">Membrane</keyword>
<keyword evidence="1" id="KW-0812">Transmembrane</keyword>
<gene>
    <name evidence="2" type="ORF">UFOPK1811_00207</name>
    <name evidence="3" type="ORF">UFOPK2360_00448</name>
    <name evidence="4" type="ORF">UFOPK2659_00648</name>
    <name evidence="5" type="ORF">UFOPK2922_01119</name>
    <name evidence="6" type="ORF">UFOPK3306_01126</name>
    <name evidence="7" type="ORF">UFOPK4209_00216</name>
</gene>
<organism evidence="5">
    <name type="scientific">freshwater metagenome</name>
    <dbReference type="NCBI Taxonomy" id="449393"/>
    <lineage>
        <taxon>unclassified sequences</taxon>
        <taxon>metagenomes</taxon>
        <taxon>ecological metagenomes</taxon>
    </lineage>
</organism>
<dbReference type="AlphaFoldDB" id="A0A6J6WF48"/>
<evidence type="ECO:0000313" key="3">
    <source>
        <dbReference type="EMBL" id="CAB4679697.1"/>
    </source>
</evidence>
<evidence type="ECO:0000313" key="6">
    <source>
        <dbReference type="EMBL" id="CAB4874555.1"/>
    </source>
</evidence>
<evidence type="ECO:0000256" key="1">
    <source>
        <dbReference type="SAM" id="Phobius"/>
    </source>
</evidence>
<evidence type="ECO:0000313" key="2">
    <source>
        <dbReference type="EMBL" id="CAB4591720.1"/>
    </source>
</evidence>
<name>A0A6J6WF48_9ZZZZ</name>